<feature type="domain" description="Histidine kinase/HSP90-like ATPase" evidence="11">
    <location>
        <begin position="881"/>
        <end position="970"/>
    </location>
</feature>
<dbReference type="PANTHER" id="PTHR24421">
    <property type="entry name" value="NITRATE/NITRITE SENSOR PROTEIN NARX-RELATED"/>
    <property type="match status" value="1"/>
</dbReference>
<keyword evidence="3" id="KW-0597">Phosphoprotein</keyword>
<name>A0A7W7LZR6_9ACTN</name>
<feature type="transmembrane region" description="Helical" evidence="10">
    <location>
        <begin position="62"/>
        <end position="81"/>
    </location>
</feature>
<keyword evidence="6 13" id="KW-0418">Kinase</keyword>
<feature type="transmembrane region" description="Helical" evidence="10">
    <location>
        <begin position="492"/>
        <end position="511"/>
    </location>
</feature>
<dbReference type="PANTHER" id="PTHR24421:SF10">
    <property type="entry name" value="NITRATE_NITRITE SENSOR PROTEIN NARQ"/>
    <property type="match status" value="1"/>
</dbReference>
<dbReference type="Pfam" id="PF07730">
    <property type="entry name" value="HisKA_3"/>
    <property type="match status" value="2"/>
</dbReference>
<keyword evidence="10" id="KW-0472">Membrane</keyword>
<evidence type="ECO:0000313" key="13">
    <source>
        <dbReference type="EMBL" id="MBB4899219.1"/>
    </source>
</evidence>
<comment type="catalytic activity">
    <reaction evidence="1">
        <text>ATP + protein L-histidine = ADP + protein N-phospho-L-histidine.</text>
        <dbReference type="EC" id="2.7.13.3"/>
    </reaction>
</comment>
<feature type="transmembrane region" description="Helical" evidence="10">
    <location>
        <begin position="574"/>
        <end position="591"/>
    </location>
</feature>
<feature type="transmembrane region" description="Helical" evidence="10">
    <location>
        <begin position="88"/>
        <end position="108"/>
    </location>
</feature>
<dbReference type="Gene3D" id="3.30.565.10">
    <property type="entry name" value="Histidine kinase-like ATPase, C-terminal domain"/>
    <property type="match status" value="1"/>
</dbReference>
<keyword evidence="10" id="KW-1133">Transmembrane helix</keyword>
<feature type="transmembrane region" description="Helical" evidence="10">
    <location>
        <begin position="550"/>
        <end position="567"/>
    </location>
</feature>
<dbReference type="GO" id="GO:0005524">
    <property type="term" value="F:ATP binding"/>
    <property type="evidence" value="ECO:0007669"/>
    <property type="project" value="UniProtKB-KW"/>
</dbReference>
<dbReference type="InterPro" id="IPR011712">
    <property type="entry name" value="Sig_transdc_His_kin_sub3_dim/P"/>
</dbReference>
<feature type="transmembrane region" description="Helical" evidence="10">
    <location>
        <begin position="518"/>
        <end position="538"/>
    </location>
</feature>
<dbReference type="GO" id="GO:0046983">
    <property type="term" value="F:protein dimerization activity"/>
    <property type="evidence" value="ECO:0007669"/>
    <property type="project" value="InterPro"/>
</dbReference>
<dbReference type="InterPro" id="IPR003594">
    <property type="entry name" value="HATPase_dom"/>
</dbReference>
<dbReference type="Gene3D" id="1.20.5.1930">
    <property type="match status" value="2"/>
</dbReference>
<gene>
    <name evidence="13" type="ORF">FHS37_003279</name>
</gene>
<dbReference type="EC" id="2.7.13.3" evidence="2"/>
<dbReference type="SUPFAM" id="SSF55874">
    <property type="entry name" value="ATPase domain of HSP90 chaperone/DNA topoisomerase II/histidine kinase"/>
    <property type="match status" value="1"/>
</dbReference>
<evidence type="ECO:0000259" key="11">
    <source>
        <dbReference type="Pfam" id="PF02518"/>
    </source>
</evidence>
<feature type="domain" description="Signal transduction histidine kinase subgroup 3 dimerisation and phosphoacceptor" evidence="12">
    <location>
        <begin position="339"/>
        <end position="404"/>
    </location>
</feature>
<evidence type="ECO:0000259" key="12">
    <source>
        <dbReference type="Pfam" id="PF07730"/>
    </source>
</evidence>
<feature type="transmembrane region" description="Helical" evidence="10">
    <location>
        <begin position="232"/>
        <end position="250"/>
    </location>
</feature>
<sequence>MARTLSFRAVIRSPAQRVTRWSSWRSVTIVEGLLVLVGALVCATAALRIARTRTWAGGPVSPLLVTLGTLAVGVGTGLLLLKHRRHPLPPALAGLGLCLLYFGAPVLPPLHHTVIPESGLTWWAVKIMLWGGLYALALSGAWRALAAVAFPAALLDLIGTWHSYQDEGTGPFLAMSASRWTADVVVPVVLGWCVRHRRALPAALLVLGVYFLEYGIFFPFGKRFFAFPSPETTSWVLTIMLISGLYALAVSNASRSALIAVILTATAVVAFTQWLTYRTESPDIFLRILTQGMAVHILMPVGLGLYVKTRRRLIVGLRERGELLKREQHLLADRARADERARIAREMHDVVAHRVTDMIGQAHALATRAVTDPRTAAERIGHLGDAGRQALAQLREVLVVLRRSDAQESDTAQPRSAGSVTRAQRAAPSAARAHAPEPRDPVDRTAPAWRQLPWRGPSAVEGLLVLVGALVCATAALRIARTRTWAGGPVSPLLVTLGTLAVGVGTGLLLLKHRRHPLPPALAGLGLCLLYFGAPVLPPLHHTVIPESGLTWWAVKIMLWGGLYALALSGAWRALAAVAFPAALLDLIGTWHSYQDEGSGEFLSILAVTWVIDVVTPVVSGWCVHHRRPLPPVLLGLFAFHFWFNGFLPPLRGQFFFPDVALTWWAIVLPVTAGLYVLALSSTSRRALTVVTLTATSLWVVNILHYNVAGNKFSILSGLVYNLIPFIVVPVGLGLYVKTRRQVIAGLREHAVRLERERHLLAARAQAEERARIAREMHDVVGHGITHMVMHANTAQVQAARSAQATAAAAELIGRLGQQTLAELRQVLGALQSDQPAEVGAAQPKLADLTPLVTQVRTTGAPVDLHVEGPARPASRIMELAAYRIVQESLTNAHKHAGDAPAQVVVRYLPQVVEVVVENAAPGSRPAGALPSGGLGLVSMRERAEVLGGQFHAGATEQGGFRVEARLPYAPAA</sequence>
<evidence type="ECO:0000256" key="4">
    <source>
        <dbReference type="ARBA" id="ARBA00022679"/>
    </source>
</evidence>
<evidence type="ECO:0000256" key="10">
    <source>
        <dbReference type="SAM" id="Phobius"/>
    </source>
</evidence>
<feature type="transmembrane region" description="Helical" evidence="10">
    <location>
        <begin position="27"/>
        <end position="50"/>
    </location>
</feature>
<feature type="transmembrane region" description="Helical" evidence="10">
    <location>
        <begin position="603"/>
        <end position="623"/>
    </location>
</feature>
<feature type="compositionally biased region" description="Low complexity" evidence="9">
    <location>
        <begin position="422"/>
        <end position="433"/>
    </location>
</feature>
<feature type="region of interest" description="Disordered" evidence="9">
    <location>
        <begin position="405"/>
        <end position="444"/>
    </location>
</feature>
<feature type="transmembrane region" description="Helical" evidence="10">
    <location>
        <begin position="288"/>
        <end position="307"/>
    </location>
</feature>
<evidence type="ECO:0000256" key="6">
    <source>
        <dbReference type="ARBA" id="ARBA00022777"/>
    </source>
</evidence>
<feature type="transmembrane region" description="Helical" evidence="10">
    <location>
        <begin position="459"/>
        <end position="480"/>
    </location>
</feature>
<keyword evidence="8" id="KW-0902">Two-component regulatory system</keyword>
<evidence type="ECO:0000256" key="5">
    <source>
        <dbReference type="ARBA" id="ARBA00022741"/>
    </source>
</evidence>
<feature type="transmembrane region" description="Helical" evidence="10">
    <location>
        <begin position="630"/>
        <end position="648"/>
    </location>
</feature>
<keyword evidence="10" id="KW-0812">Transmembrane</keyword>
<comment type="caution">
    <text evidence="13">The sequence shown here is derived from an EMBL/GenBank/DDBJ whole genome shotgun (WGS) entry which is preliminary data.</text>
</comment>
<evidence type="ECO:0000313" key="14">
    <source>
        <dbReference type="Proteomes" id="UP000579523"/>
    </source>
</evidence>
<dbReference type="InterPro" id="IPR036890">
    <property type="entry name" value="HATPase_C_sf"/>
</dbReference>
<evidence type="ECO:0000256" key="9">
    <source>
        <dbReference type="SAM" id="MobiDB-lite"/>
    </source>
</evidence>
<dbReference type="CDD" id="cd16917">
    <property type="entry name" value="HATPase_UhpB-NarQ-NarX-like"/>
    <property type="match status" value="1"/>
</dbReference>
<protein>
    <recommendedName>
        <fullName evidence="2">histidine kinase</fullName>
        <ecNumber evidence="2">2.7.13.3</ecNumber>
    </recommendedName>
</protein>
<evidence type="ECO:0000256" key="3">
    <source>
        <dbReference type="ARBA" id="ARBA00022553"/>
    </source>
</evidence>
<dbReference type="AlphaFoldDB" id="A0A7W7LZR6"/>
<dbReference type="GO" id="GO:0016020">
    <property type="term" value="C:membrane"/>
    <property type="evidence" value="ECO:0007669"/>
    <property type="project" value="InterPro"/>
</dbReference>
<reference evidence="13 14" key="1">
    <citation type="submission" date="2020-08" db="EMBL/GenBank/DDBJ databases">
        <title>Genomic Encyclopedia of Type Strains, Phase III (KMG-III): the genomes of soil and plant-associated and newly described type strains.</title>
        <authorList>
            <person name="Whitman W."/>
        </authorList>
    </citation>
    <scope>NUCLEOTIDE SEQUENCE [LARGE SCALE GENOMIC DNA]</scope>
    <source>
        <strain evidence="13 14">CECT 3273</strain>
    </source>
</reference>
<feature type="transmembrane region" description="Helical" evidence="10">
    <location>
        <begin position="660"/>
        <end position="680"/>
    </location>
</feature>
<feature type="transmembrane region" description="Helical" evidence="10">
    <location>
        <begin position="718"/>
        <end position="737"/>
    </location>
</feature>
<proteinExistence type="predicted"/>
<keyword evidence="14" id="KW-1185">Reference proteome</keyword>
<feature type="transmembrane region" description="Helical" evidence="10">
    <location>
        <begin position="687"/>
        <end position="706"/>
    </location>
</feature>
<feature type="domain" description="Signal transduction histidine kinase subgroup 3 dimerisation and phosphoacceptor" evidence="12">
    <location>
        <begin position="769"/>
        <end position="834"/>
    </location>
</feature>
<feature type="compositionally biased region" description="Polar residues" evidence="9">
    <location>
        <begin position="409"/>
        <end position="421"/>
    </location>
</feature>
<dbReference type="Proteomes" id="UP000579523">
    <property type="component" value="Unassembled WGS sequence"/>
</dbReference>
<dbReference type="Pfam" id="PF02518">
    <property type="entry name" value="HATPase_c"/>
    <property type="match status" value="1"/>
</dbReference>
<evidence type="ECO:0000256" key="8">
    <source>
        <dbReference type="ARBA" id="ARBA00023012"/>
    </source>
</evidence>
<keyword evidence="7" id="KW-0067">ATP-binding</keyword>
<dbReference type="GO" id="GO:0000155">
    <property type="term" value="F:phosphorelay sensor kinase activity"/>
    <property type="evidence" value="ECO:0007669"/>
    <property type="project" value="InterPro"/>
</dbReference>
<dbReference type="InterPro" id="IPR050482">
    <property type="entry name" value="Sensor_HK_TwoCompSys"/>
</dbReference>
<feature type="transmembrane region" description="Helical" evidence="10">
    <location>
        <begin position="199"/>
        <end position="220"/>
    </location>
</feature>
<dbReference type="RefSeq" id="WP_184821721.1">
    <property type="nucleotide sequence ID" value="NZ_JACHJI010000005.1"/>
</dbReference>
<organism evidence="13 14">
    <name type="scientific">Streptomyces griseomycini</name>
    <dbReference type="NCBI Taxonomy" id="66895"/>
    <lineage>
        <taxon>Bacteria</taxon>
        <taxon>Bacillati</taxon>
        <taxon>Actinomycetota</taxon>
        <taxon>Actinomycetes</taxon>
        <taxon>Kitasatosporales</taxon>
        <taxon>Streptomycetaceae</taxon>
        <taxon>Streptomyces</taxon>
    </lineage>
</organism>
<feature type="transmembrane region" description="Helical" evidence="10">
    <location>
        <begin position="120"/>
        <end position="137"/>
    </location>
</feature>
<keyword evidence="5" id="KW-0547">Nucleotide-binding</keyword>
<evidence type="ECO:0000256" key="2">
    <source>
        <dbReference type="ARBA" id="ARBA00012438"/>
    </source>
</evidence>
<evidence type="ECO:0000256" key="1">
    <source>
        <dbReference type="ARBA" id="ARBA00000085"/>
    </source>
</evidence>
<dbReference type="EMBL" id="JACHJI010000005">
    <property type="protein sequence ID" value="MBB4899219.1"/>
    <property type="molecule type" value="Genomic_DNA"/>
</dbReference>
<keyword evidence="4" id="KW-0808">Transferase</keyword>
<feature type="transmembrane region" description="Helical" evidence="10">
    <location>
        <begin position="257"/>
        <end position="276"/>
    </location>
</feature>
<feature type="compositionally biased region" description="Basic and acidic residues" evidence="9">
    <location>
        <begin position="434"/>
        <end position="443"/>
    </location>
</feature>
<evidence type="ECO:0000256" key="7">
    <source>
        <dbReference type="ARBA" id="ARBA00022840"/>
    </source>
</evidence>
<accession>A0A7W7LZR6</accession>